<proteinExistence type="predicted"/>
<dbReference type="GO" id="GO:0016787">
    <property type="term" value="F:hydrolase activity"/>
    <property type="evidence" value="ECO:0007669"/>
    <property type="project" value="UniProtKB-KW"/>
</dbReference>
<dbReference type="CDD" id="cd00303">
    <property type="entry name" value="retropepsin_like"/>
    <property type="match status" value="1"/>
</dbReference>
<gene>
    <name evidence="7" type="ORF">LWI29_002006</name>
</gene>
<name>A0AA39VXZ4_ACESA</name>
<evidence type="ECO:0000313" key="7">
    <source>
        <dbReference type="EMBL" id="KAK0594941.1"/>
    </source>
</evidence>
<evidence type="ECO:0000256" key="4">
    <source>
        <dbReference type="ARBA" id="ARBA00022840"/>
    </source>
</evidence>
<evidence type="ECO:0000256" key="2">
    <source>
        <dbReference type="ARBA" id="ARBA00022801"/>
    </source>
</evidence>
<accession>A0AA39VXZ4</accession>
<feature type="domain" description="DEAD-box RNA helicase Q" evidence="6">
    <location>
        <begin position="423"/>
        <end position="451"/>
    </location>
</feature>
<dbReference type="PANTHER" id="PTHR35046">
    <property type="entry name" value="ZINC KNUCKLE (CCHC-TYPE) FAMILY PROTEIN"/>
    <property type="match status" value="1"/>
</dbReference>
<dbReference type="GO" id="GO:0003724">
    <property type="term" value="F:RNA helicase activity"/>
    <property type="evidence" value="ECO:0007669"/>
    <property type="project" value="InterPro"/>
</dbReference>
<keyword evidence="2" id="KW-0378">Hydrolase</keyword>
<sequence length="494" mass="54105">MNKGSCNITNIATGKEATKVIGTETQCHLPPSTIVRVAPKAIIIAAMAKKRDPRPIINFFGNDSRKSSTAYRAVKIAKNISREVREENRPSASEIANNVNAFVRKKIGIPLSSTLPPGTVKAAANSTVAIRAETSMQELEVSFIHFSSCSANSLCSILKTSIAVSLFMFLHSLRKGKLVEHLKLRAEKHPKPYAIGWIQKGPKANVTEVCKVPVSIGQYYRDEVTCDVVEMDAGHVLLGRPWQFDVDITYRGRDNVCVFNWNGRKIAMVPKRCSNGSSTKNTVKEQSLVSLVTSITDLEAEIKEAQEVHVVVVRALVIEDKEEQKIMVSEKVQPLLAEFSELVDSRFGGASGYGSSICSSSSKRDYDVAEPPSKLDLDGLTSFEKNFYVASPSVTAMSEKEVEENRLQREITVEGRDVPKPVKSFSDVGFPEYCMQEIAKAGFVEPTAIQARGWPMACDLIGIAETGSGKTIAYLLPAIIHVNAQPILSKLIIS</sequence>
<dbReference type="InterPro" id="IPR014014">
    <property type="entry name" value="RNA_helicase_DEAD_Q_motif"/>
</dbReference>
<dbReference type="Pfam" id="PF00270">
    <property type="entry name" value="DEAD"/>
    <property type="match status" value="1"/>
</dbReference>
<keyword evidence="8" id="KW-1185">Reference proteome</keyword>
<reference evidence="7" key="2">
    <citation type="submission" date="2023-06" db="EMBL/GenBank/DDBJ databases">
        <authorList>
            <person name="Swenson N.G."/>
            <person name="Wegrzyn J.L."/>
            <person name="Mcevoy S.L."/>
        </authorList>
    </citation>
    <scope>NUCLEOTIDE SEQUENCE</scope>
    <source>
        <strain evidence="7">NS2018</strain>
        <tissue evidence="7">Leaf</tissue>
    </source>
</reference>
<organism evidence="7 8">
    <name type="scientific">Acer saccharum</name>
    <name type="common">Sugar maple</name>
    <dbReference type="NCBI Taxonomy" id="4024"/>
    <lineage>
        <taxon>Eukaryota</taxon>
        <taxon>Viridiplantae</taxon>
        <taxon>Streptophyta</taxon>
        <taxon>Embryophyta</taxon>
        <taxon>Tracheophyta</taxon>
        <taxon>Spermatophyta</taxon>
        <taxon>Magnoliopsida</taxon>
        <taxon>eudicotyledons</taxon>
        <taxon>Gunneridae</taxon>
        <taxon>Pentapetalae</taxon>
        <taxon>rosids</taxon>
        <taxon>malvids</taxon>
        <taxon>Sapindales</taxon>
        <taxon>Sapindaceae</taxon>
        <taxon>Hippocastanoideae</taxon>
        <taxon>Acereae</taxon>
        <taxon>Acer</taxon>
    </lineage>
</organism>
<comment type="caution">
    <text evidence="7">The sequence shown here is derived from an EMBL/GenBank/DDBJ whole genome shotgun (WGS) entry which is preliminary data.</text>
</comment>
<keyword evidence="1" id="KW-0547">Nucleotide-binding</keyword>
<reference evidence="7" key="1">
    <citation type="journal article" date="2022" name="Plant J.">
        <title>Strategies of tolerance reflected in two North American maple genomes.</title>
        <authorList>
            <person name="McEvoy S.L."/>
            <person name="Sezen U.U."/>
            <person name="Trouern-Trend A."/>
            <person name="McMahon S.M."/>
            <person name="Schaberg P.G."/>
            <person name="Yang J."/>
            <person name="Wegrzyn J.L."/>
            <person name="Swenson N.G."/>
        </authorList>
    </citation>
    <scope>NUCLEOTIDE SEQUENCE</scope>
    <source>
        <strain evidence="7">NS2018</strain>
    </source>
</reference>
<evidence type="ECO:0000256" key="5">
    <source>
        <dbReference type="PROSITE-ProRule" id="PRU00552"/>
    </source>
</evidence>
<dbReference type="AlphaFoldDB" id="A0AA39VXZ4"/>
<evidence type="ECO:0000256" key="3">
    <source>
        <dbReference type="ARBA" id="ARBA00022806"/>
    </source>
</evidence>
<keyword evidence="3" id="KW-0347">Helicase</keyword>
<dbReference type="GO" id="GO:0005524">
    <property type="term" value="F:ATP binding"/>
    <property type="evidence" value="ECO:0007669"/>
    <property type="project" value="UniProtKB-KW"/>
</dbReference>
<dbReference type="PROSITE" id="PS51195">
    <property type="entry name" value="Q_MOTIF"/>
    <property type="match status" value="1"/>
</dbReference>
<evidence type="ECO:0000259" key="6">
    <source>
        <dbReference type="PROSITE" id="PS51195"/>
    </source>
</evidence>
<dbReference type="InterPro" id="IPR027417">
    <property type="entry name" value="P-loop_NTPase"/>
</dbReference>
<evidence type="ECO:0000313" key="8">
    <source>
        <dbReference type="Proteomes" id="UP001168877"/>
    </source>
</evidence>
<feature type="short sequence motif" description="Q motif" evidence="5">
    <location>
        <begin position="423"/>
        <end position="451"/>
    </location>
</feature>
<dbReference type="SUPFAM" id="SSF52540">
    <property type="entry name" value="P-loop containing nucleoside triphosphate hydrolases"/>
    <property type="match status" value="1"/>
</dbReference>
<dbReference type="PANTHER" id="PTHR35046:SF9">
    <property type="entry name" value="RNA-DIRECTED DNA POLYMERASE"/>
    <property type="match status" value="1"/>
</dbReference>
<dbReference type="Proteomes" id="UP001168877">
    <property type="component" value="Unassembled WGS sequence"/>
</dbReference>
<dbReference type="Gene3D" id="3.40.50.300">
    <property type="entry name" value="P-loop containing nucleotide triphosphate hydrolases"/>
    <property type="match status" value="1"/>
</dbReference>
<protein>
    <recommendedName>
        <fullName evidence="6">DEAD-box RNA helicase Q domain-containing protein</fullName>
    </recommendedName>
</protein>
<dbReference type="GO" id="GO:0003676">
    <property type="term" value="F:nucleic acid binding"/>
    <property type="evidence" value="ECO:0007669"/>
    <property type="project" value="InterPro"/>
</dbReference>
<dbReference type="EMBL" id="JAUESC010000004">
    <property type="protein sequence ID" value="KAK0594941.1"/>
    <property type="molecule type" value="Genomic_DNA"/>
</dbReference>
<dbReference type="InterPro" id="IPR011545">
    <property type="entry name" value="DEAD/DEAH_box_helicase_dom"/>
</dbReference>
<keyword evidence="4" id="KW-0067">ATP-binding</keyword>
<evidence type="ECO:0000256" key="1">
    <source>
        <dbReference type="ARBA" id="ARBA00022741"/>
    </source>
</evidence>